<dbReference type="PROSITE" id="PS50263">
    <property type="entry name" value="CN_HYDROLASE"/>
    <property type="match status" value="1"/>
</dbReference>
<evidence type="ECO:0000259" key="2">
    <source>
        <dbReference type="PROSITE" id="PS50263"/>
    </source>
</evidence>
<gene>
    <name evidence="3" type="ORF">XYCOK13_22570</name>
</gene>
<dbReference type="InterPro" id="IPR003010">
    <property type="entry name" value="C-N_Hydrolase"/>
</dbReference>
<proteinExistence type="predicted"/>
<name>A0A8J4H1W5_9BACL</name>
<accession>A0A8J4H1W5</accession>
<dbReference type="Proteomes" id="UP000677918">
    <property type="component" value="Unassembled WGS sequence"/>
</dbReference>
<organism evidence="3 4">
    <name type="scientific">Xylanibacillus composti</name>
    <dbReference type="NCBI Taxonomy" id="1572762"/>
    <lineage>
        <taxon>Bacteria</taxon>
        <taxon>Bacillati</taxon>
        <taxon>Bacillota</taxon>
        <taxon>Bacilli</taxon>
        <taxon>Bacillales</taxon>
        <taxon>Paenibacillaceae</taxon>
        <taxon>Xylanibacillus</taxon>
    </lineage>
</organism>
<dbReference type="SUPFAM" id="SSF56317">
    <property type="entry name" value="Carbon-nitrogen hydrolase"/>
    <property type="match status" value="1"/>
</dbReference>
<dbReference type="CDD" id="cd07197">
    <property type="entry name" value="nitrilase"/>
    <property type="match status" value="1"/>
</dbReference>
<reference evidence="3" key="1">
    <citation type="submission" date="2021-04" db="EMBL/GenBank/DDBJ databases">
        <title>Draft genome sequence of Xylanibacillus composti strain K13.</title>
        <authorList>
            <person name="Uke A."/>
            <person name="Chhe C."/>
            <person name="Baramee S."/>
            <person name="Kosugi A."/>
        </authorList>
    </citation>
    <scope>NUCLEOTIDE SEQUENCE</scope>
    <source>
        <strain evidence="3">K13</strain>
    </source>
</reference>
<protein>
    <recommendedName>
        <fullName evidence="2">CN hydrolase domain-containing protein</fullName>
    </recommendedName>
</protein>
<dbReference type="InterPro" id="IPR050345">
    <property type="entry name" value="Aliph_Amidase/BUP"/>
</dbReference>
<dbReference type="Pfam" id="PF00795">
    <property type="entry name" value="CN_hydrolase"/>
    <property type="match status" value="1"/>
</dbReference>
<comment type="caution">
    <text evidence="3">The sequence shown here is derived from an EMBL/GenBank/DDBJ whole genome shotgun (WGS) entry which is preliminary data.</text>
</comment>
<sequence length="262" mass="27766">MTKRFKIAMGQMLVEPGAPGQNLQRAKGMIREAAGQGCHVIVLPECMDLGWTYAEAQSMAQPIPGAYCEELAQAAREHQIHVVAGLTEKAEDRLYNASVLIGPNGQLLAKHRKINELAFAQQLYSIGNSLGVAETPFGTVALTICADNSPSALELGRATARMGAQIVLSPCAWAVPADHDNSREPYGDMWKSSYGTLANEHGMTIVGVSNVGRVKGGEWDGWKCIGCSLAVGPDGVITQGPYGEDAESLMTIELDVPVASGA</sequence>
<evidence type="ECO:0000313" key="3">
    <source>
        <dbReference type="EMBL" id="GIQ69433.1"/>
    </source>
</evidence>
<evidence type="ECO:0000313" key="4">
    <source>
        <dbReference type="Proteomes" id="UP000677918"/>
    </source>
</evidence>
<dbReference type="InterPro" id="IPR036526">
    <property type="entry name" value="C-N_Hydrolase_sf"/>
</dbReference>
<keyword evidence="1" id="KW-0378">Hydrolase</keyword>
<feature type="domain" description="CN hydrolase" evidence="2">
    <location>
        <begin position="5"/>
        <end position="256"/>
    </location>
</feature>
<dbReference type="RefSeq" id="WP_213412237.1">
    <property type="nucleotide sequence ID" value="NZ_BOVK01000028.1"/>
</dbReference>
<dbReference type="PANTHER" id="PTHR43674:SF2">
    <property type="entry name" value="BETA-UREIDOPROPIONASE"/>
    <property type="match status" value="1"/>
</dbReference>
<dbReference type="GO" id="GO:0016811">
    <property type="term" value="F:hydrolase activity, acting on carbon-nitrogen (but not peptide) bonds, in linear amides"/>
    <property type="evidence" value="ECO:0007669"/>
    <property type="project" value="UniProtKB-ARBA"/>
</dbReference>
<keyword evidence="4" id="KW-1185">Reference proteome</keyword>
<dbReference type="EMBL" id="BOVK01000028">
    <property type="protein sequence ID" value="GIQ69433.1"/>
    <property type="molecule type" value="Genomic_DNA"/>
</dbReference>
<dbReference type="AlphaFoldDB" id="A0A8J4H1W5"/>
<dbReference type="PANTHER" id="PTHR43674">
    <property type="entry name" value="NITRILASE C965.09-RELATED"/>
    <property type="match status" value="1"/>
</dbReference>
<dbReference type="Gene3D" id="3.60.110.10">
    <property type="entry name" value="Carbon-nitrogen hydrolase"/>
    <property type="match status" value="1"/>
</dbReference>
<evidence type="ECO:0000256" key="1">
    <source>
        <dbReference type="ARBA" id="ARBA00022801"/>
    </source>
</evidence>